<dbReference type="PANTHER" id="PTHR44835:SF1">
    <property type="entry name" value="PROTEIN O-GLCNAC TRANSFERASE"/>
    <property type="match status" value="1"/>
</dbReference>
<evidence type="ECO:0000313" key="8">
    <source>
        <dbReference type="Proteomes" id="UP000231019"/>
    </source>
</evidence>
<organism evidence="7 8">
    <name type="scientific">bacterium (Candidatus Blackallbacteria) CG17_big_fil_post_rev_8_21_14_2_50_48_46</name>
    <dbReference type="NCBI Taxonomy" id="2014261"/>
    <lineage>
        <taxon>Bacteria</taxon>
        <taxon>Candidatus Blackallbacteria</taxon>
    </lineage>
</organism>
<dbReference type="AlphaFoldDB" id="A0A2M7G3S0"/>
<evidence type="ECO:0000256" key="4">
    <source>
        <dbReference type="ARBA" id="ARBA00022737"/>
    </source>
</evidence>
<dbReference type="InterPro" id="IPR011990">
    <property type="entry name" value="TPR-like_helical_dom_sf"/>
</dbReference>
<comment type="pathway">
    <text evidence="1">Protein modification; protein glycosylation.</text>
</comment>
<sequence>MQNFESMLNALCQKYLSDSLPERHSPAERLEQAYLRAYCLWRNAETDAFSLALSELETLFSEGSSFPLWKLEILKLAVSQNLSQMEQICFKLLNQFHSRLSLQILKQFLEFYFPEWDIGLLWAGASAYLGRQGNFPAAQQAFNQAKTSLYPLQVFAWWAFVLWESPERFKVWQWLGSNSILALPAGWLLHWFQHLRAQGYASEALNLLERAWAQQAEPSLGPYLAAAYEEQGAYLKALALYPDLPQLPENIQRQAEVYKALGKTDQAALLLSQALAAYDKKQAISLASTLSWARLYSQYLICLESLAETLPEQRELAFQGWNHRFAVAQKRAASSPRTDGKLRVGYLSPDFGLHSTFPMIQTLWTQHNRSRIEIWAYSGRERHDLATQQLQALSDHWLDLSFSDPALMAERLAADQLDILIDLSGHTSQSLLALMAYQPAPIQISGLCFNTETALSAIQYRFTDRLSTPQAQDTLQSELPLFLSSWIYWSVPQQPVPLEETTERLHLACLHHPGRISVKICELWAQILHAFPRSMLIFKHACFRSADTRQVFRERFQQWGIASERLVFECSSAYYDYLAFYNRLALVLDAYPYHGGLTTCEALWMGVPVLALEGPMRGNQSLLAQVGHREWCAASEAEFLAQAAQLLTQPFQLKDRQALRAKVLAAPFAHPEQIIREIETQLFQICSFTT</sequence>
<dbReference type="PANTHER" id="PTHR44835">
    <property type="entry name" value="UDP-N-ACETYLGLUCOSAMINE--PEPTIDE N-ACETYLGLUCOSAMINYLTRANSFERASE SPINDLY-RELATED"/>
    <property type="match status" value="1"/>
</dbReference>
<dbReference type="SUPFAM" id="SSF48452">
    <property type="entry name" value="TPR-like"/>
    <property type="match status" value="1"/>
</dbReference>
<evidence type="ECO:0000256" key="3">
    <source>
        <dbReference type="ARBA" id="ARBA00022679"/>
    </source>
</evidence>
<evidence type="ECO:0000256" key="1">
    <source>
        <dbReference type="ARBA" id="ARBA00004922"/>
    </source>
</evidence>
<accession>A0A2M7G3S0</accession>
<feature type="domain" description="O-GlcNAc transferase C-terminal" evidence="6">
    <location>
        <begin position="516"/>
        <end position="665"/>
    </location>
</feature>
<keyword evidence="4" id="KW-0677">Repeat</keyword>
<gene>
    <name evidence="7" type="ORF">COW36_12140</name>
</gene>
<keyword evidence="3" id="KW-0808">Transferase</keyword>
<evidence type="ECO:0000256" key="5">
    <source>
        <dbReference type="ARBA" id="ARBA00022803"/>
    </source>
</evidence>
<dbReference type="Proteomes" id="UP000231019">
    <property type="component" value="Unassembled WGS sequence"/>
</dbReference>
<feature type="domain" description="O-GlcNAc transferase C-terminal" evidence="6">
    <location>
        <begin position="334"/>
        <end position="478"/>
    </location>
</feature>
<reference evidence="7 8" key="1">
    <citation type="submission" date="2017-09" db="EMBL/GenBank/DDBJ databases">
        <title>Depth-based differentiation of microbial function through sediment-hosted aquifers and enrichment of novel symbionts in the deep terrestrial subsurface.</title>
        <authorList>
            <person name="Probst A.J."/>
            <person name="Ladd B."/>
            <person name="Jarett J.K."/>
            <person name="Geller-Mcgrath D.E."/>
            <person name="Sieber C.M."/>
            <person name="Emerson J.B."/>
            <person name="Anantharaman K."/>
            <person name="Thomas B.C."/>
            <person name="Malmstrom R."/>
            <person name="Stieglmeier M."/>
            <person name="Klingl A."/>
            <person name="Woyke T."/>
            <person name="Ryan C.M."/>
            <person name="Banfield J.F."/>
        </authorList>
    </citation>
    <scope>NUCLEOTIDE SEQUENCE [LARGE SCALE GENOMIC DNA]</scope>
    <source>
        <strain evidence="7">CG17_big_fil_post_rev_8_21_14_2_50_48_46</strain>
    </source>
</reference>
<dbReference type="InterPro" id="IPR051939">
    <property type="entry name" value="Glycosyltr_41/O-GlcNAc_trsf"/>
</dbReference>
<keyword evidence="5" id="KW-0802">TPR repeat</keyword>
<evidence type="ECO:0000313" key="7">
    <source>
        <dbReference type="EMBL" id="PIW16509.1"/>
    </source>
</evidence>
<dbReference type="Pfam" id="PF13844">
    <property type="entry name" value="Glyco_transf_41"/>
    <property type="match status" value="2"/>
</dbReference>
<dbReference type="Gene3D" id="1.25.40.10">
    <property type="entry name" value="Tetratricopeptide repeat domain"/>
    <property type="match status" value="1"/>
</dbReference>
<dbReference type="EMBL" id="PFFQ01000037">
    <property type="protein sequence ID" value="PIW16509.1"/>
    <property type="molecule type" value="Genomic_DNA"/>
</dbReference>
<dbReference type="Gene3D" id="3.40.50.11380">
    <property type="match status" value="1"/>
</dbReference>
<dbReference type="Gene3D" id="3.40.50.2000">
    <property type="entry name" value="Glycogen Phosphorylase B"/>
    <property type="match status" value="1"/>
</dbReference>
<evidence type="ECO:0000256" key="2">
    <source>
        <dbReference type="ARBA" id="ARBA00022676"/>
    </source>
</evidence>
<dbReference type="InterPro" id="IPR029489">
    <property type="entry name" value="OGT/SEC/SPY_C"/>
</dbReference>
<protein>
    <recommendedName>
        <fullName evidence="6">O-GlcNAc transferase C-terminal domain-containing protein</fullName>
    </recommendedName>
</protein>
<name>A0A2M7G3S0_9BACT</name>
<proteinExistence type="predicted"/>
<dbReference type="SUPFAM" id="SSF53756">
    <property type="entry name" value="UDP-Glycosyltransferase/glycogen phosphorylase"/>
    <property type="match status" value="1"/>
</dbReference>
<evidence type="ECO:0000259" key="6">
    <source>
        <dbReference type="Pfam" id="PF13844"/>
    </source>
</evidence>
<dbReference type="GO" id="GO:0016757">
    <property type="term" value="F:glycosyltransferase activity"/>
    <property type="evidence" value="ECO:0007669"/>
    <property type="project" value="UniProtKB-KW"/>
</dbReference>
<comment type="caution">
    <text evidence="7">The sequence shown here is derived from an EMBL/GenBank/DDBJ whole genome shotgun (WGS) entry which is preliminary data.</text>
</comment>
<keyword evidence="2" id="KW-0328">Glycosyltransferase</keyword>